<proteinExistence type="predicted"/>
<name>A0A9P8THK2_9ASCO</name>
<comment type="caution">
    <text evidence="1">The sequence shown here is derived from an EMBL/GenBank/DDBJ whole genome shotgun (WGS) entry which is preliminary data.</text>
</comment>
<sequence>MSGEKSKDSEPVFSLYFPGEDLTLEEVDETTLESSKDLLEDLLLDDDDDDDDLKIFHFLGLPLFELSFNLFGAFGVEFKKFDISSPLKVFVYFLK</sequence>
<dbReference type="AlphaFoldDB" id="A0A9P8THK2"/>
<dbReference type="Proteomes" id="UP000769528">
    <property type="component" value="Unassembled WGS sequence"/>
</dbReference>
<organism evidence="1 2">
    <name type="scientific">Wickerhamomyces mucosus</name>
    <dbReference type="NCBI Taxonomy" id="1378264"/>
    <lineage>
        <taxon>Eukaryota</taxon>
        <taxon>Fungi</taxon>
        <taxon>Dikarya</taxon>
        <taxon>Ascomycota</taxon>
        <taxon>Saccharomycotina</taxon>
        <taxon>Saccharomycetes</taxon>
        <taxon>Phaffomycetales</taxon>
        <taxon>Wickerhamomycetaceae</taxon>
        <taxon>Wickerhamomyces</taxon>
    </lineage>
</organism>
<reference evidence="1" key="2">
    <citation type="submission" date="2021-01" db="EMBL/GenBank/DDBJ databases">
        <authorList>
            <person name="Schikora-Tamarit M.A."/>
        </authorList>
    </citation>
    <scope>NUCLEOTIDE SEQUENCE</scope>
    <source>
        <strain evidence="1">CBS6341</strain>
    </source>
</reference>
<evidence type="ECO:0000313" key="2">
    <source>
        <dbReference type="Proteomes" id="UP000769528"/>
    </source>
</evidence>
<protein>
    <submittedName>
        <fullName evidence="1">Uncharacterized protein</fullName>
    </submittedName>
</protein>
<accession>A0A9P8THK2</accession>
<dbReference type="EMBL" id="JAEUBF010000390">
    <property type="protein sequence ID" value="KAH3679066.1"/>
    <property type="molecule type" value="Genomic_DNA"/>
</dbReference>
<evidence type="ECO:0000313" key="1">
    <source>
        <dbReference type="EMBL" id="KAH3679066.1"/>
    </source>
</evidence>
<keyword evidence="2" id="KW-1185">Reference proteome</keyword>
<gene>
    <name evidence="1" type="ORF">WICMUC_001261</name>
</gene>
<reference evidence="1" key="1">
    <citation type="journal article" date="2021" name="Open Biol.">
        <title>Shared evolutionary footprints suggest mitochondrial oxidative damage underlies multiple complex I losses in fungi.</title>
        <authorList>
            <person name="Schikora-Tamarit M.A."/>
            <person name="Marcet-Houben M."/>
            <person name="Nosek J."/>
            <person name="Gabaldon T."/>
        </authorList>
    </citation>
    <scope>NUCLEOTIDE SEQUENCE</scope>
    <source>
        <strain evidence="1">CBS6341</strain>
    </source>
</reference>